<dbReference type="Gene3D" id="1.10.760.10">
    <property type="entry name" value="Cytochrome c-like domain"/>
    <property type="match status" value="1"/>
</dbReference>
<dbReference type="InterPro" id="IPR009056">
    <property type="entry name" value="Cyt_c-like_dom"/>
</dbReference>
<reference evidence="1 2" key="1">
    <citation type="submission" date="2018-11" db="EMBL/GenBank/DDBJ databases">
        <title>Complete genome sequence of Leptospira kmetyi isolate LS 001/16 from soil sample associated with a leptospirosis patient in Kelantan.</title>
        <authorList>
            <person name="Muhammad Yusoff F."/>
            <person name="Muhammad Yusoff S."/>
            <person name="Ahmad M.N."/>
            <person name="Yusof N.Y."/>
            <person name="Aziah I."/>
        </authorList>
    </citation>
    <scope>NUCLEOTIDE SEQUENCE [LARGE SCALE GENOMIC DNA]</scope>
    <source>
        <strain evidence="1 2">LS 001/16</strain>
    </source>
</reference>
<dbReference type="InterPro" id="IPR010538">
    <property type="entry name" value="DHOR"/>
</dbReference>
<dbReference type="PIRSF" id="PIRSF028099">
    <property type="entry name" value="DUF1111"/>
    <property type="match status" value="1"/>
</dbReference>
<dbReference type="EMBL" id="CP033614">
    <property type="protein sequence ID" value="AYV55459.1"/>
    <property type="molecule type" value="Genomic_DNA"/>
</dbReference>
<gene>
    <name evidence="1" type="ORF">EFP84_07990</name>
</gene>
<dbReference type="InterPro" id="IPR036909">
    <property type="entry name" value="Cyt_c-like_dom_sf"/>
</dbReference>
<dbReference type="Proteomes" id="UP000276407">
    <property type="component" value="Chromosome 1"/>
</dbReference>
<dbReference type="PANTHER" id="PTHR30600:SF4">
    <property type="entry name" value="CYTOCHROME C DOMAIN-CONTAINING PROTEIN"/>
    <property type="match status" value="1"/>
</dbReference>
<name>A0A5F1XRQ6_9LEPT</name>
<dbReference type="Pfam" id="PF06537">
    <property type="entry name" value="DHOR"/>
    <property type="match status" value="1"/>
</dbReference>
<dbReference type="GO" id="GO:0004130">
    <property type="term" value="F:cytochrome-c peroxidase activity"/>
    <property type="evidence" value="ECO:0007669"/>
    <property type="project" value="TreeGrafter"/>
</dbReference>
<evidence type="ECO:0000313" key="2">
    <source>
        <dbReference type="Proteomes" id="UP000276407"/>
    </source>
</evidence>
<dbReference type="FunFam" id="1.10.760.10:FF:000010">
    <property type="entry name" value="Predicted thiol oxidoreductase"/>
    <property type="match status" value="1"/>
</dbReference>
<dbReference type="AlphaFoldDB" id="A0A5F1XRQ6"/>
<evidence type="ECO:0000313" key="1">
    <source>
        <dbReference type="EMBL" id="AYV55459.1"/>
    </source>
</evidence>
<accession>A0A5F1XRQ6</accession>
<dbReference type="InterPro" id="IPR051395">
    <property type="entry name" value="Cytochrome_c_Peroxidase/MauG"/>
</dbReference>
<dbReference type="SUPFAM" id="SSF46626">
    <property type="entry name" value="Cytochrome c"/>
    <property type="match status" value="1"/>
</dbReference>
<dbReference type="PROSITE" id="PS51007">
    <property type="entry name" value="CYTC"/>
    <property type="match status" value="1"/>
</dbReference>
<dbReference type="PANTHER" id="PTHR30600">
    <property type="entry name" value="CYTOCHROME C PEROXIDASE-RELATED"/>
    <property type="match status" value="1"/>
</dbReference>
<dbReference type="GO" id="GO:0009055">
    <property type="term" value="F:electron transfer activity"/>
    <property type="evidence" value="ECO:0007669"/>
    <property type="project" value="InterPro"/>
</dbReference>
<dbReference type="KEGG" id="lkm:EFP84_07990"/>
<dbReference type="GO" id="GO:0020037">
    <property type="term" value="F:heme binding"/>
    <property type="evidence" value="ECO:0007669"/>
    <property type="project" value="InterPro"/>
</dbReference>
<protein>
    <submittedName>
        <fullName evidence="1">Thiol oxidoreductase</fullName>
    </submittedName>
</protein>
<proteinExistence type="predicted"/>
<sequence>MVMKDKISKKREENSSLLVSIDSKIKTGLLIGILFGLFTQCNTDLLDHKKKNHDQDTAAILLFLANQDPGEQYSGGLTTTFDTTVNAFDLVASNLRDGGNIDFQGGNSFFNRLWVQGGNSASDGLGPVFNSTSCNGCHVKDGRGTPPASGSSSFTTMLIRVSKNGKDPITGGPVGLDNYGLQINDHGVTGPPLVPGEATTTVTFAEEPGNFPDGEAYSLRRPTFTISAWAFGTPAVVNQSPRTSPMIPGLGLLEAIPEATIRSFADENDADGDGISGKPNTVWDAKLQKKVLGRFGWKANEPNLTQQNQGAFLGDIGITSPLFPTQNCTAAQTNCLASTPGNNGTAEGTEISTRTADLVTLYTKLVSVPGRRNWTHPDVVRGKQLFSDIGCNACHKPYIYTGYSEGFPEISFQHIKPYTDLLLHDMGTDLADNREDFEASGSEWRTAPLWGTGLVQKVNGHNNLLHDGRARGHKEAILWHGGEALTSRNKFVNLPKADRDKLILFLESL</sequence>
<organism evidence="1 2">
    <name type="scientific">Leptospira kmetyi</name>
    <dbReference type="NCBI Taxonomy" id="408139"/>
    <lineage>
        <taxon>Bacteria</taxon>
        <taxon>Pseudomonadati</taxon>
        <taxon>Spirochaetota</taxon>
        <taxon>Spirochaetia</taxon>
        <taxon>Leptospirales</taxon>
        <taxon>Leptospiraceae</taxon>
        <taxon>Leptospira</taxon>
    </lineage>
</organism>